<reference evidence="2 3" key="1">
    <citation type="submission" date="2018-01" db="EMBL/GenBank/DDBJ databases">
        <authorList>
            <person name="Paulsen S."/>
            <person name="Gram L.K."/>
        </authorList>
    </citation>
    <scope>NUCLEOTIDE SEQUENCE [LARGE SCALE GENOMIC DNA]</scope>
    <source>
        <strain evidence="2 3">S3790</strain>
    </source>
</reference>
<comment type="caution">
    <text evidence="2">The sequence shown here is derived from an EMBL/GenBank/DDBJ whole genome shotgun (WGS) entry which is preliminary data.</text>
</comment>
<proteinExistence type="predicted"/>
<sequence>MLMTRYLHSLVFVALLVAIIGQSFAAADLPCKIMMQHMPNGAHQHASLHDSSDETADVSHMMHSDMSSMVMGHNDAQDCCKTQCSCPPSGCVPFALALMGSELLLSDATYTQPSFLFSVFIDSPIQSLYKPPIFA</sequence>
<reference evidence="3" key="2">
    <citation type="submission" date="2019-06" db="EMBL/GenBank/DDBJ databases">
        <title>Co-occurence of chitin degradation, pigmentation and bioactivity in marine Pseudoalteromonas.</title>
        <authorList>
            <person name="Sonnenschein E.C."/>
            <person name="Bech P.K."/>
        </authorList>
    </citation>
    <scope>NUCLEOTIDE SEQUENCE [LARGE SCALE GENOMIC DNA]</scope>
    <source>
        <strain evidence="3">S3790</strain>
    </source>
</reference>
<feature type="chain" id="PRO_5024339879" description="CopL family metal-binding regulatory protein" evidence="1">
    <location>
        <begin position="26"/>
        <end position="135"/>
    </location>
</feature>
<dbReference type="RefSeq" id="WP_138592319.1">
    <property type="nucleotide sequence ID" value="NZ_PNBX01000055.1"/>
</dbReference>
<name>A0A5S3V7J1_9GAMM</name>
<organism evidence="2 3">
    <name type="scientific">Pseudoalteromonas aurantia</name>
    <dbReference type="NCBI Taxonomy" id="43654"/>
    <lineage>
        <taxon>Bacteria</taxon>
        <taxon>Pseudomonadati</taxon>
        <taxon>Pseudomonadota</taxon>
        <taxon>Gammaproteobacteria</taxon>
        <taxon>Alteromonadales</taxon>
        <taxon>Pseudoalteromonadaceae</taxon>
        <taxon>Pseudoalteromonas</taxon>
    </lineage>
</organism>
<dbReference type="OrthoDB" id="6312734at2"/>
<evidence type="ECO:0008006" key="4">
    <source>
        <dbReference type="Google" id="ProtNLM"/>
    </source>
</evidence>
<feature type="signal peptide" evidence="1">
    <location>
        <begin position="1"/>
        <end position="25"/>
    </location>
</feature>
<evidence type="ECO:0000313" key="3">
    <source>
        <dbReference type="Proteomes" id="UP000307217"/>
    </source>
</evidence>
<evidence type="ECO:0000256" key="1">
    <source>
        <dbReference type="SAM" id="SignalP"/>
    </source>
</evidence>
<evidence type="ECO:0000313" key="2">
    <source>
        <dbReference type="EMBL" id="TMO67519.1"/>
    </source>
</evidence>
<dbReference type="Proteomes" id="UP000307217">
    <property type="component" value="Unassembled WGS sequence"/>
</dbReference>
<dbReference type="EMBL" id="PNBX01000055">
    <property type="protein sequence ID" value="TMO67519.1"/>
    <property type="molecule type" value="Genomic_DNA"/>
</dbReference>
<protein>
    <recommendedName>
        <fullName evidence="4">CopL family metal-binding regulatory protein</fullName>
    </recommendedName>
</protein>
<accession>A0A5S3V7J1</accession>
<dbReference type="AlphaFoldDB" id="A0A5S3V7J1"/>
<keyword evidence="1" id="KW-0732">Signal</keyword>
<gene>
    <name evidence="2" type="ORF">CWC19_13320</name>
</gene>